<reference evidence="1" key="2">
    <citation type="submission" date="2021-09" db="EMBL/GenBank/DDBJ databases">
        <authorList>
            <person name="Jia N."/>
            <person name="Wang J."/>
            <person name="Shi W."/>
            <person name="Du L."/>
            <person name="Sun Y."/>
            <person name="Zhan W."/>
            <person name="Jiang J."/>
            <person name="Wang Q."/>
            <person name="Zhang B."/>
            <person name="Ji P."/>
            <person name="Sakyi L.B."/>
            <person name="Cui X."/>
            <person name="Yuan T."/>
            <person name="Jiang B."/>
            <person name="Yang W."/>
            <person name="Lam T.T.-Y."/>
            <person name="Chang Q."/>
            <person name="Ding S."/>
            <person name="Wang X."/>
            <person name="Zhu J."/>
            <person name="Ruan X."/>
            <person name="Zhao L."/>
            <person name="Wei J."/>
            <person name="Que T."/>
            <person name="Du C."/>
            <person name="Cheng J."/>
            <person name="Dai P."/>
            <person name="Han X."/>
            <person name="Huang E."/>
            <person name="Gao Y."/>
            <person name="Liu J."/>
            <person name="Shao H."/>
            <person name="Ye R."/>
            <person name="Li L."/>
            <person name="Wei W."/>
            <person name="Wang X."/>
            <person name="Wang C."/>
            <person name="Huo Q."/>
            <person name="Li W."/>
            <person name="Guo W."/>
            <person name="Chen H."/>
            <person name="Chen S."/>
            <person name="Zhou L."/>
            <person name="Zhou L."/>
            <person name="Ni X."/>
            <person name="Tian J."/>
            <person name="Zhou Y."/>
            <person name="Sheng Y."/>
            <person name="Liu T."/>
            <person name="Pan Y."/>
            <person name="Xia L."/>
            <person name="Li J."/>
            <person name="Zhao F."/>
            <person name="Cao W."/>
        </authorList>
    </citation>
    <scope>NUCLEOTIDE SEQUENCE</scope>
    <source>
        <strain evidence="1">Rmic-2018</strain>
        <tissue evidence="1">Larvae</tissue>
    </source>
</reference>
<protein>
    <recommendedName>
        <fullName evidence="3">Retrotransposon gag domain-containing protein</fullName>
    </recommendedName>
</protein>
<reference evidence="1" key="1">
    <citation type="journal article" date="2020" name="Cell">
        <title>Large-Scale Comparative Analyses of Tick Genomes Elucidate Their Genetic Diversity and Vector Capacities.</title>
        <authorList>
            <consortium name="Tick Genome and Microbiome Consortium (TIGMIC)"/>
            <person name="Jia N."/>
            <person name="Wang J."/>
            <person name="Shi W."/>
            <person name="Du L."/>
            <person name="Sun Y."/>
            <person name="Zhan W."/>
            <person name="Jiang J.F."/>
            <person name="Wang Q."/>
            <person name="Zhang B."/>
            <person name="Ji P."/>
            <person name="Bell-Sakyi L."/>
            <person name="Cui X.M."/>
            <person name="Yuan T.T."/>
            <person name="Jiang B.G."/>
            <person name="Yang W.F."/>
            <person name="Lam T.T."/>
            <person name="Chang Q.C."/>
            <person name="Ding S.J."/>
            <person name="Wang X.J."/>
            <person name="Zhu J.G."/>
            <person name="Ruan X.D."/>
            <person name="Zhao L."/>
            <person name="Wei J.T."/>
            <person name="Ye R.Z."/>
            <person name="Que T.C."/>
            <person name="Du C.H."/>
            <person name="Zhou Y.H."/>
            <person name="Cheng J.X."/>
            <person name="Dai P.F."/>
            <person name="Guo W.B."/>
            <person name="Han X.H."/>
            <person name="Huang E.J."/>
            <person name="Li L.F."/>
            <person name="Wei W."/>
            <person name="Gao Y.C."/>
            <person name="Liu J.Z."/>
            <person name="Shao H.Z."/>
            <person name="Wang X."/>
            <person name="Wang C.C."/>
            <person name="Yang T.C."/>
            <person name="Huo Q.B."/>
            <person name="Li W."/>
            <person name="Chen H.Y."/>
            <person name="Chen S.E."/>
            <person name="Zhou L.G."/>
            <person name="Ni X.B."/>
            <person name="Tian J.H."/>
            <person name="Sheng Y."/>
            <person name="Liu T."/>
            <person name="Pan Y.S."/>
            <person name="Xia L.Y."/>
            <person name="Li J."/>
            <person name="Zhao F."/>
            <person name="Cao W.C."/>
        </authorList>
    </citation>
    <scope>NUCLEOTIDE SEQUENCE</scope>
    <source>
        <strain evidence="1">Rmic-2018</strain>
    </source>
</reference>
<organism evidence="1 2">
    <name type="scientific">Rhipicephalus microplus</name>
    <name type="common">Cattle tick</name>
    <name type="synonym">Boophilus microplus</name>
    <dbReference type="NCBI Taxonomy" id="6941"/>
    <lineage>
        <taxon>Eukaryota</taxon>
        <taxon>Metazoa</taxon>
        <taxon>Ecdysozoa</taxon>
        <taxon>Arthropoda</taxon>
        <taxon>Chelicerata</taxon>
        <taxon>Arachnida</taxon>
        <taxon>Acari</taxon>
        <taxon>Parasitiformes</taxon>
        <taxon>Ixodida</taxon>
        <taxon>Ixodoidea</taxon>
        <taxon>Ixodidae</taxon>
        <taxon>Rhipicephalinae</taxon>
        <taxon>Rhipicephalus</taxon>
        <taxon>Boophilus</taxon>
    </lineage>
</organism>
<dbReference type="EMBL" id="JABSTU010000011">
    <property type="protein sequence ID" value="KAH8009352.1"/>
    <property type="molecule type" value="Genomic_DNA"/>
</dbReference>
<evidence type="ECO:0008006" key="3">
    <source>
        <dbReference type="Google" id="ProtNLM"/>
    </source>
</evidence>
<accession>A0A9J6D5M3</accession>
<gene>
    <name evidence="1" type="ORF">HPB51_015675</name>
</gene>
<evidence type="ECO:0000313" key="2">
    <source>
        <dbReference type="Proteomes" id="UP000821866"/>
    </source>
</evidence>
<comment type="caution">
    <text evidence="1">The sequence shown here is derived from an EMBL/GenBank/DDBJ whole genome shotgun (WGS) entry which is preliminary data.</text>
</comment>
<keyword evidence="2" id="KW-1185">Reference proteome</keyword>
<sequence length="168" mass="19082">MADLVRTVVFWCDIDWCLSATLELAAEKTEDEGTGATPDVYDSAVAALAKHFDATFNLVVKRHRFHRGIQFPGESIQEYVTALTKLAAMCSFMSQEESLRDQFVAGREYSSFTIPLTRRFSPQHGSQRPPRQVLPQRNLCLVQTMTPARQRDQPPDSFLLQKLFHAHP</sequence>
<evidence type="ECO:0000313" key="1">
    <source>
        <dbReference type="EMBL" id="KAH8009352.1"/>
    </source>
</evidence>
<dbReference type="AlphaFoldDB" id="A0A9J6D5M3"/>
<proteinExistence type="predicted"/>
<dbReference type="Proteomes" id="UP000821866">
    <property type="component" value="Chromosome 9"/>
</dbReference>
<name>A0A9J6D5M3_RHIMP</name>